<protein>
    <recommendedName>
        <fullName evidence="5">Arabinosidase</fullName>
    </recommendedName>
</protein>
<evidence type="ECO:0000313" key="3">
    <source>
        <dbReference type="EMBL" id="OJJ07527.1"/>
    </source>
</evidence>
<dbReference type="OrthoDB" id="19657at2759"/>
<dbReference type="Gene3D" id="2.115.10.20">
    <property type="entry name" value="Glycosyl hydrolase domain, family 43"/>
    <property type="match status" value="1"/>
</dbReference>
<accession>A0A1L9Q170</accession>
<dbReference type="VEuPathDB" id="FungiDB:ASPVEDRAFT_56883"/>
<sequence length="334" mass="36948">MRFSSVFTAVSLLGLSAAAVLPRQDEAYAGYLLSTFTDANPSVFWYLADASDPLAFTPLNGGDPVLASTLGTKGVRDIFLTSNEDRSEYTIIATDLDINAAGFSWDQATRQGSRGLIIWKSENLVDWSEPTLSITRIEDPTAGMAWAPSVVYNTTESQYYLFWASRLYAEDDTEHTGDASLDRIRYATTTDFTTFSTPADYVALDSENVPLIDQEFLYLGTPGHYARFLKDENPTYVYQETTEGGLFGEWTRNGEYIAETVYEGPAAFPDVNVDGTYYLLLDNYEEYVPFRTTDIGSGAWEQVTGSGLPGGLKHGNVFLLTQAELDAVKERYGS</sequence>
<dbReference type="CDD" id="cd08983">
    <property type="entry name" value="GH43_Bt3655-like"/>
    <property type="match status" value="1"/>
</dbReference>
<reference evidence="4" key="1">
    <citation type="journal article" date="2017" name="Genome Biol.">
        <title>Comparative genomics reveals high biological diversity and specific adaptations in the industrially and medically important fungal genus Aspergillus.</title>
        <authorList>
            <person name="de Vries R.P."/>
            <person name="Riley R."/>
            <person name="Wiebenga A."/>
            <person name="Aguilar-Osorio G."/>
            <person name="Amillis S."/>
            <person name="Uchima C.A."/>
            <person name="Anderluh G."/>
            <person name="Asadollahi M."/>
            <person name="Askin M."/>
            <person name="Barry K."/>
            <person name="Battaglia E."/>
            <person name="Bayram O."/>
            <person name="Benocci T."/>
            <person name="Braus-Stromeyer S.A."/>
            <person name="Caldana C."/>
            <person name="Canovas D."/>
            <person name="Cerqueira G.C."/>
            <person name="Chen F."/>
            <person name="Chen W."/>
            <person name="Choi C."/>
            <person name="Clum A."/>
            <person name="Dos Santos R.A."/>
            <person name="Damasio A.R."/>
            <person name="Diallinas G."/>
            <person name="Emri T."/>
            <person name="Fekete E."/>
            <person name="Flipphi M."/>
            <person name="Freyberg S."/>
            <person name="Gallo A."/>
            <person name="Gournas C."/>
            <person name="Habgood R."/>
            <person name="Hainaut M."/>
            <person name="Harispe M.L."/>
            <person name="Henrissat B."/>
            <person name="Hilden K.S."/>
            <person name="Hope R."/>
            <person name="Hossain A."/>
            <person name="Karabika E."/>
            <person name="Karaffa L."/>
            <person name="Karanyi Z."/>
            <person name="Krasevec N."/>
            <person name="Kuo A."/>
            <person name="Kusch H."/>
            <person name="LaButti K."/>
            <person name="Lagendijk E.L."/>
            <person name="Lapidus A."/>
            <person name="Levasseur A."/>
            <person name="Lindquist E."/>
            <person name="Lipzen A."/>
            <person name="Logrieco A.F."/>
            <person name="MacCabe A."/>
            <person name="Maekelae M.R."/>
            <person name="Malavazi I."/>
            <person name="Melin P."/>
            <person name="Meyer V."/>
            <person name="Mielnichuk N."/>
            <person name="Miskei M."/>
            <person name="Molnar A.P."/>
            <person name="Mule G."/>
            <person name="Ngan C.Y."/>
            <person name="Orejas M."/>
            <person name="Orosz E."/>
            <person name="Ouedraogo J.P."/>
            <person name="Overkamp K.M."/>
            <person name="Park H.-S."/>
            <person name="Perrone G."/>
            <person name="Piumi F."/>
            <person name="Punt P.J."/>
            <person name="Ram A.F."/>
            <person name="Ramon A."/>
            <person name="Rauscher S."/>
            <person name="Record E."/>
            <person name="Riano-Pachon D.M."/>
            <person name="Robert V."/>
            <person name="Roehrig J."/>
            <person name="Ruller R."/>
            <person name="Salamov A."/>
            <person name="Salih N.S."/>
            <person name="Samson R.A."/>
            <person name="Sandor E."/>
            <person name="Sanguinetti M."/>
            <person name="Schuetze T."/>
            <person name="Sepcic K."/>
            <person name="Shelest E."/>
            <person name="Sherlock G."/>
            <person name="Sophianopoulou V."/>
            <person name="Squina F.M."/>
            <person name="Sun H."/>
            <person name="Susca A."/>
            <person name="Todd R.B."/>
            <person name="Tsang A."/>
            <person name="Unkles S.E."/>
            <person name="van de Wiele N."/>
            <person name="van Rossen-Uffink D."/>
            <person name="Oliveira J.V."/>
            <person name="Vesth T.C."/>
            <person name="Visser J."/>
            <person name="Yu J.-H."/>
            <person name="Zhou M."/>
            <person name="Andersen M.R."/>
            <person name="Archer D.B."/>
            <person name="Baker S.E."/>
            <person name="Benoit I."/>
            <person name="Brakhage A.A."/>
            <person name="Braus G.H."/>
            <person name="Fischer R."/>
            <person name="Frisvad J.C."/>
            <person name="Goldman G.H."/>
            <person name="Houbraken J."/>
            <person name="Oakley B."/>
            <person name="Pocsi I."/>
            <person name="Scazzocchio C."/>
            <person name="Seiboth B."/>
            <person name="vanKuyk P.A."/>
            <person name="Wortman J."/>
            <person name="Dyer P.S."/>
            <person name="Grigoriev I.V."/>
        </authorList>
    </citation>
    <scope>NUCLEOTIDE SEQUENCE [LARGE SCALE GENOMIC DNA]</scope>
    <source>
        <strain evidence="4">CBS 583.65</strain>
    </source>
</reference>
<dbReference type="PANTHER" id="PTHR43301:SF8">
    <property type="entry name" value="ARABINOSIDASE-RELATED"/>
    <property type="match status" value="1"/>
</dbReference>
<evidence type="ECO:0000313" key="4">
    <source>
        <dbReference type="Proteomes" id="UP000184073"/>
    </source>
</evidence>
<dbReference type="GeneID" id="63730780"/>
<dbReference type="SUPFAM" id="SSF75005">
    <property type="entry name" value="Arabinanase/levansucrase/invertase"/>
    <property type="match status" value="1"/>
</dbReference>
<evidence type="ECO:0000256" key="1">
    <source>
        <dbReference type="ARBA" id="ARBA00022729"/>
    </source>
</evidence>
<evidence type="ECO:0000256" key="2">
    <source>
        <dbReference type="SAM" id="SignalP"/>
    </source>
</evidence>
<dbReference type="Proteomes" id="UP000184073">
    <property type="component" value="Unassembled WGS sequence"/>
</dbReference>
<dbReference type="EMBL" id="KV878137">
    <property type="protein sequence ID" value="OJJ07527.1"/>
    <property type="molecule type" value="Genomic_DNA"/>
</dbReference>
<proteinExistence type="predicted"/>
<keyword evidence="1 2" id="KW-0732">Signal</keyword>
<evidence type="ECO:0008006" key="5">
    <source>
        <dbReference type="Google" id="ProtNLM"/>
    </source>
</evidence>
<keyword evidence="4" id="KW-1185">Reference proteome</keyword>
<dbReference type="RefSeq" id="XP_040673289.1">
    <property type="nucleotide sequence ID" value="XM_040815269.1"/>
</dbReference>
<dbReference type="InterPro" id="IPR050727">
    <property type="entry name" value="GH43_arabinanases"/>
</dbReference>
<name>A0A1L9Q170_ASPVE</name>
<dbReference type="STRING" id="1036611.A0A1L9Q170"/>
<dbReference type="PANTHER" id="PTHR43301">
    <property type="entry name" value="ARABINAN ENDO-1,5-ALPHA-L-ARABINOSIDASE"/>
    <property type="match status" value="1"/>
</dbReference>
<gene>
    <name evidence="3" type="ORF">ASPVEDRAFT_56883</name>
</gene>
<organism evidence="3 4">
    <name type="scientific">Aspergillus versicolor CBS 583.65</name>
    <dbReference type="NCBI Taxonomy" id="1036611"/>
    <lineage>
        <taxon>Eukaryota</taxon>
        <taxon>Fungi</taxon>
        <taxon>Dikarya</taxon>
        <taxon>Ascomycota</taxon>
        <taxon>Pezizomycotina</taxon>
        <taxon>Eurotiomycetes</taxon>
        <taxon>Eurotiomycetidae</taxon>
        <taxon>Eurotiales</taxon>
        <taxon>Aspergillaceae</taxon>
        <taxon>Aspergillus</taxon>
        <taxon>Aspergillus subgen. Nidulantes</taxon>
    </lineage>
</organism>
<dbReference type="AlphaFoldDB" id="A0A1L9Q170"/>
<dbReference type="InterPro" id="IPR023296">
    <property type="entry name" value="Glyco_hydro_beta-prop_sf"/>
</dbReference>
<feature type="chain" id="PRO_5012792763" description="Arabinosidase" evidence="2">
    <location>
        <begin position="19"/>
        <end position="334"/>
    </location>
</feature>
<feature type="signal peptide" evidence="2">
    <location>
        <begin position="1"/>
        <end position="18"/>
    </location>
</feature>